<dbReference type="RefSeq" id="YP_009162377.1">
    <property type="nucleotide sequence ID" value="NC_027707.1"/>
</dbReference>
<accession>A0A0H4YFD4</accession>
<protein>
    <submittedName>
        <fullName evidence="1">Uncharacterized protein</fullName>
    </submittedName>
</protein>
<dbReference type="Proteomes" id="UP000105007">
    <property type="component" value="Segment"/>
</dbReference>
<keyword evidence="2" id="KW-1185">Reference proteome</keyword>
<organism evidence="1 2">
    <name type="scientific">Salmon gill poxvirus</name>
    <dbReference type="NCBI Taxonomy" id="1680908"/>
    <lineage>
        <taxon>Viruses</taxon>
        <taxon>Varidnaviria</taxon>
        <taxon>Bamfordvirae</taxon>
        <taxon>Nucleocytoviricota</taxon>
        <taxon>Pokkesviricetes</taxon>
        <taxon>Chitovirales</taxon>
        <taxon>Poxviridae</taxon>
        <taxon>Chordopoxvirinae</taxon>
        <taxon>Salmonpoxvirus</taxon>
        <taxon>Salmonpoxvirus gillpox</taxon>
        <taxon>Salmon gillpox virus</taxon>
    </lineage>
</organism>
<sequence length="316" mass="35688">MDIFDDSKISFSNLRLKNVRCNILKQTTTVVFTSEHRTFTKKFTTSMFYSTVRPETICTFHVPDLTVGELEVYKYTGMTKGNMLVVTMEGAGMWEHTKDLVDELPNLKLIARMVSLPDWVKIKDRDHPRPDLTRTYISVQNLGDMGSQDFFIGMTMVPQIDKEDTVLEILEKLRKESEGKGKDMILGMYNGAGAQLGIKSKLLPYSSVVDFSYEQGILGMSNYQKSPDLYNRDTEEITVMKQFNHTTGCCPGGPGCPGGPLGGKPSWKKIMEPQVMLETAGMLSVMGSIRTERPGEPTYVLTPDYWKIKNTLRVFK</sequence>
<proteinExistence type="predicted"/>
<reference evidence="1 2" key="1">
    <citation type="journal article" date="2015" name="J. Virol.">
        <title>Salmon gill poxvirus, the deepest representative of the Chordopoxvirinae.</title>
        <authorList>
            <person name="Gjessing M.C."/>
            <person name="Yutin N."/>
            <person name="Tengs T."/>
            <person name="Senkevich T."/>
            <person name="Koonin E.V."/>
            <person name="Ronning H.P."/>
            <person name="Alarson M."/>
            <person name="Ylving S."/>
            <person name="Lie K.-I."/>
            <person name="Saure B."/>
            <person name="Tran L."/>
            <person name="Moss B."/>
            <person name="Dale O.B."/>
        </authorList>
    </citation>
    <scope>NUCLEOTIDE SEQUENCE [LARGE SCALE GENOMIC DNA]</scope>
    <source>
        <strain evidence="1">2012-04-F277-L3G</strain>
    </source>
</reference>
<dbReference type="EMBL" id="KT159937">
    <property type="protein sequence ID" value="AKR04129.1"/>
    <property type="molecule type" value="Genomic_DNA"/>
</dbReference>
<dbReference type="KEGG" id="vg:25392172"/>
<name>A0A0H4YFD4_9POXV</name>
<gene>
    <name evidence="1" type="ORF">SGPV005</name>
</gene>
<evidence type="ECO:0000313" key="2">
    <source>
        <dbReference type="Proteomes" id="UP000105007"/>
    </source>
</evidence>
<dbReference type="GeneID" id="25392172"/>
<evidence type="ECO:0000313" key="1">
    <source>
        <dbReference type="EMBL" id="AKR04129.1"/>
    </source>
</evidence>